<gene>
    <name evidence="1" type="ORF">J4E96_18555</name>
</gene>
<reference evidence="1" key="1">
    <citation type="submission" date="2021-03" db="EMBL/GenBank/DDBJ databases">
        <title>Pengzhenrongella sicca gen. nov., sp. nov., a new member of suborder Micrococcineae isolated from High-Arctic tundra soil.</title>
        <authorList>
            <person name="Peng F."/>
        </authorList>
    </citation>
    <scope>NUCLEOTIDE SEQUENCE</scope>
    <source>
        <strain evidence="1">LRZ-2</strain>
    </source>
</reference>
<evidence type="ECO:0000313" key="2">
    <source>
        <dbReference type="Proteomes" id="UP000663937"/>
    </source>
</evidence>
<evidence type="ECO:0000313" key="1">
    <source>
        <dbReference type="EMBL" id="QTE29251.1"/>
    </source>
</evidence>
<dbReference type="Gene3D" id="3.40.50.1220">
    <property type="entry name" value="TPP-binding domain"/>
    <property type="match status" value="1"/>
</dbReference>
<dbReference type="InterPro" id="IPR029035">
    <property type="entry name" value="DHS-like_NAD/FAD-binding_dom"/>
</dbReference>
<name>A0A8A4ZCV5_9MICO</name>
<dbReference type="KEGG" id="psic:J4E96_18555"/>
<keyword evidence="2" id="KW-1185">Reference proteome</keyword>
<accession>A0A8A4ZCV5</accession>
<organism evidence="1 2">
    <name type="scientific">Pengzhenrongella sicca</name>
    <dbReference type="NCBI Taxonomy" id="2819238"/>
    <lineage>
        <taxon>Bacteria</taxon>
        <taxon>Bacillati</taxon>
        <taxon>Actinomycetota</taxon>
        <taxon>Actinomycetes</taxon>
        <taxon>Micrococcales</taxon>
        <taxon>Pengzhenrongella</taxon>
    </lineage>
</organism>
<dbReference type="RefSeq" id="WP_227423520.1">
    <property type="nucleotide sequence ID" value="NZ_CP071868.1"/>
</dbReference>
<protein>
    <submittedName>
        <fullName evidence="1">SIR2 family protein</fullName>
    </submittedName>
</protein>
<dbReference type="Proteomes" id="UP000663937">
    <property type="component" value="Chromosome"/>
</dbReference>
<dbReference type="EMBL" id="CP071868">
    <property type="protein sequence ID" value="QTE29251.1"/>
    <property type="molecule type" value="Genomic_DNA"/>
</dbReference>
<proteinExistence type="predicted"/>
<dbReference type="SUPFAM" id="SSF52467">
    <property type="entry name" value="DHS-like NAD/FAD-binding domain"/>
    <property type="match status" value="1"/>
</dbReference>
<sequence>MDDLGDRWRNEGLSVLVGAGLSMAPPSNVPSWMGFNEQLLTEMKSRLLTVLPTSNEVHEDVARLALARDTVTGFSEIVSDAFARDYWFDALRHLDGELPNAGHWALADLARRGTVRLIVTTNFDTLIERALGAAGVDHRVLVPKNSAPPKIVDDPSGLLVVKVHGSVERSASLVDLARQKASGIDVSWKSWLSRSLCRHPLLVAGFSGYDLTLGRDYLGLEAALAQGLSHVTWLSRDGHVLENVSRLLALAKEGRVVAADLPDFLLRFADGAPRSRVPVIQSPSVASWFDGSNLDPILYGVALARIMRVQGDTNASQRLRAMLRRHALRVPQEAETGAELATRAAVLAQMGADALGDLPDVVADDEAIAAVLRTAFEDLNNSLQLQSVLPEESSEKERLERRLNLSGTLVNLGRARVLVGDLAGAEVAAGIARTALVAVDHGAGAAMARRAQLRLLNGLVSAGRRDWRRAALAFLESRSLFVEYGDLLAADGAHTQYANALAKLGLERYSAWLNGTASDPSDPRIDGGPETNRTIRIEQLMEHVQVELEGDGALLAQVLWEVCACAEAPNGRLSRQMGDLRRKHGPPDLAALFVVVCVEALFGGRLAFSVSEIPDIPLPPGGPVPHLHPCIVDVAAEVARRIAQTGKEIHRSGDFGSAGRLFTVASVGFALVNDISESARAGIYAVDSHVRAGDVERAVSLLDALEASAFGSHVPPIIARRALVLEQRALAGDVHPREAQREIERLLAHPSLADSPLDSAVVKLRLATVLTEAVDLGRRSALLHEALLVFDGTEWEQPVRAAIDELRL</sequence>
<dbReference type="CDD" id="cd00296">
    <property type="entry name" value="SIR2"/>
    <property type="match status" value="1"/>
</dbReference>
<dbReference type="Pfam" id="PF13289">
    <property type="entry name" value="SIR2_2"/>
    <property type="match status" value="1"/>
</dbReference>
<dbReference type="AlphaFoldDB" id="A0A8A4ZCV5"/>